<name>A0A4Z0AFF2_9PSED</name>
<dbReference type="GO" id="GO:0005829">
    <property type="term" value="C:cytosol"/>
    <property type="evidence" value="ECO:0007669"/>
    <property type="project" value="TreeGrafter"/>
</dbReference>
<evidence type="ECO:0000259" key="4">
    <source>
        <dbReference type="PROSITE" id="PS01124"/>
    </source>
</evidence>
<dbReference type="SUPFAM" id="SSF46689">
    <property type="entry name" value="Homeodomain-like"/>
    <property type="match status" value="1"/>
</dbReference>
<keyword evidence="3" id="KW-0804">Transcription</keyword>
<dbReference type="AlphaFoldDB" id="A0A4Z0AFF2"/>
<dbReference type="PRINTS" id="PR00032">
    <property type="entry name" value="HTHARAC"/>
</dbReference>
<sequence length="330" mass="36552">MLGLSALAAELQAQGLDPAGLLTGTDLSLVQMRDPNTRISQRQKVAIFANMQRLARHPDSGLRAGTRQRISDFGVLGHALLSSEVFGEAVDFGIKHIRLLGPVFEKSFRIDGNEGVFAAQGFYALGEQLPLATEFWFASVQSLVECVLEKPFPAVRLLLPYPAPAHWQRYEEVFRCPVEFDSPVMEWHFDASVLEQLCPNANPITSALLTGFCQQLIARLPEDTDLIESVRLACLSRTGHFPSIETVAATLNLSTRTLHRRLSEQGRTYQSVLDEVRCALAIEFLQQSNMPMEDLAAQIGFSDAANFRKAFKKWTGQSPGDYRKGLRSGG</sequence>
<dbReference type="PANTHER" id="PTHR47894">
    <property type="entry name" value="HTH-TYPE TRANSCRIPTIONAL REGULATOR GADX"/>
    <property type="match status" value="1"/>
</dbReference>
<evidence type="ECO:0000313" key="6">
    <source>
        <dbReference type="Proteomes" id="UP000297391"/>
    </source>
</evidence>
<evidence type="ECO:0000313" key="5">
    <source>
        <dbReference type="EMBL" id="TFY85107.1"/>
    </source>
</evidence>
<dbReference type="GO" id="GO:0000976">
    <property type="term" value="F:transcription cis-regulatory region binding"/>
    <property type="evidence" value="ECO:0007669"/>
    <property type="project" value="TreeGrafter"/>
</dbReference>
<dbReference type="PROSITE" id="PS01124">
    <property type="entry name" value="HTH_ARAC_FAMILY_2"/>
    <property type="match status" value="1"/>
</dbReference>
<comment type="caution">
    <text evidence="5">The sequence shown here is derived from an EMBL/GenBank/DDBJ whole genome shotgun (WGS) entry which is preliminary data.</text>
</comment>
<dbReference type="InterPro" id="IPR020449">
    <property type="entry name" value="Tscrpt_reg_AraC-type_HTH"/>
</dbReference>
<evidence type="ECO:0000256" key="3">
    <source>
        <dbReference type="ARBA" id="ARBA00023163"/>
    </source>
</evidence>
<dbReference type="GO" id="GO:0003700">
    <property type="term" value="F:DNA-binding transcription factor activity"/>
    <property type="evidence" value="ECO:0007669"/>
    <property type="project" value="InterPro"/>
</dbReference>
<dbReference type="InterPro" id="IPR009057">
    <property type="entry name" value="Homeodomain-like_sf"/>
</dbReference>
<dbReference type="InterPro" id="IPR018060">
    <property type="entry name" value="HTH_AraC"/>
</dbReference>
<protein>
    <submittedName>
        <fullName evidence="5">AraC family transcriptional regulator</fullName>
    </submittedName>
</protein>
<evidence type="ECO:0000256" key="2">
    <source>
        <dbReference type="ARBA" id="ARBA00023125"/>
    </source>
</evidence>
<dbReference type="Proteomes" id="UP000297391">
    <property type="component" value="Unassembled WGS sequence"/>
</dbReference>
<dbReference type="Pfam" id="PF12833">
    <property type="entry name" value="HTH_18"/>
    <property type="match status" value="1"/>
</dbReference>
<dbReference type="PANTHER" id="PTHR47894:SF1">
    <property type="entry name" value="HTH-TYPE TRANSCRIPTIONAL REGULATOR VQSM"/>
    <property type="match status" value="1"/>
</dbReference>
<dbReference type="SMART" id="SM00342">
    <property type="entry name" value="HTH_ARAC"/>
    <property type="match status" value="1"/>
</dbReference>
<dbReference type="Gene3D" id="1.10.10.60">
    <property type="entry name" value="Homeodomain-like"/>
    <property type="match status" value="1"/>
</dbReference>
<reference evidence="5 6" key="1">
    <citation type="journal article" date="2019" name="Syst. Appl. Microbiol.">
        <title>New species of pathogenic Pseudomonas isolated from citrus in Tunisia: Proposal of Pseudomonas kairouanensis sp. nov. and Pseudomonas nabeulensis sp. nov.</title>
        <authorList>
            <person name="Oueslati M."/>
            <person name="Mulet M."/>
            <person name="Gomila M."/>
            <person name="Berge O."/>
            <person name="Hajlaoui M.R."/>
            <person name="Lalucat J."/>
            <person name="Sadfi-Zouaoui N."/>
            <person name="Garcia-Valdes E."/>
        </authorList>
    </citation>
    <scope>NUCLEOTIDE SEQUENCE [LARGE SCALE GENOMIC DNA]</scope>
    <source>
        <strain evidence="5 6">KC12</strain>
    </source>
</reference>
<feature type="domain" description="HTH araC/xylS-type" evidence="4">
    <location>
        <begin position="243"/>
        <end position="325"/>
    </location>
</feature>
<proteinExistence type="predicted"/>
<evidence type="ECO:0000256" key="1">
    <source>
        <dbReference type="ARBA" id="ARBA00023015"/>
    </source>
</evidence>
<dbReference type="EMBL" id="QUZU01000049">
    <property type="protein sequence ID" value="TFY85107.1"/>
    <property type="molecule type" value="Genomic_DNA"/>
</dbReference>
<organism evidence="5 6">
    <name type="scientific">Pseudomonas kairouanensis</name>
    <dbReference type="NCBI Taxonomy" id="2293832"/>
    <lineage>
        <taxon>Bacteria</taxon>
        <taxon>Pseudomonadati</taxon>
        <taxon>Pseudomonadota</taxon>
        <taxon>Gammaproteobacteria</taxon>
        <taxon>Pseudomonadales</taxon>
        <taxon>Pseudomonadaceae</taxon>
        <taxon>Pseudomonas</taxon>
    </lineage>
</organism>
<keyword evidence="1" id="KW-0805">Transcription regulation</keyword>
<dbReference type="InterPro" id="IPR032687">
    <property type="entry name" value="AraC-type_N"/>
</dbReference>
<accession>A0A4Z0AFF2</accession>
<dbReference type="Pfam" id="PF12625">
    <property type="entry name" value="Arabinose_bd"/>
    <property type="match status" value="1"/>
</dbReference>
<dbReference type="OrthoDB" id="5582699at2"/>
<keyword evidence="6" id="KW-1185">Reference proteome</keyword>
<keyword evidence="2" id="KW-0238">DNA-binding</keyword>
<gene>
    <name evidence="5" type="ORF">DYL59_26745</name>
</gene>